<dbReference type="VEuPathDB" id="VectorBase:LLOJ010070"/>
<evidence type="ECO:0000256" key="6">
    <source>
        <dbReference type="ARBA" id="ARBA00023034"/>
    </source>
</evidence>
<evidence type="ECO:0000256" key="8">
    <source>
        <dbReference type="ARBA" id="ARBA00023180"/>
    </source>
</evidence>
<dbReference type="EnsemblMetazoa" id="LLOJ010070-RA">
    <property type="protein sequence ID" value="LLOJ010070-PA"/>
    <property type="gene ID" value="LLOJ010070"/>
</dbReference>
<dbReference type="GO" id="GO:0016051">
    <property type="term" value="P:carbohydrate biosynthetic process"/>
    <property type="evidence" value="ECO:0007669"/>
    <property type="project" value="InterPro"/>
</dbReference>
<dbReference type="GO" id="GO:0000139">
    <property type="term" value="C:Golgi membrane"/>
    <property type="evidence" value="ECO:0007669"/>
    <property type="project" value="UniProtKB-SubCell"/>
</dbReference>
<keyword evidence="6 9" id="KW-0333">Golgi apparatus</keyword>
<protein>
    <recommendedName>
        <fullName evidence="9">Carbohydrate sulfotransferase</fullName>
        <ecNumber evidence="9">2.8.2.-</ecNumber>
    </recommendedName>
</protein>
<evidence type="ECO:0000256" key="10">
    <source>
        <dbReference type="SAM" id="MobiDB-lite"/>
    </source>
</evidence>
<sequence length="300" mass="35562">MEKLEVRMQKRLERVGEVCSQYGLDRRGNDSLHRPNSWEFLINKQYRLVWCNVFKAASTSWMYNFNLMAGYKPQFLKKSKEVPLVLARKKYPRPSESELLTSVNDSVSFLIVRHPFERLLSAYRDKMQNALPNSFHHKLGNIIIQKYRTNKFSRVPRWPTFPEFVNYLIDQIHNHRELDMHWTPITNFCTPCQVRFNVIAKFETLEEDQRYIIEKANIGHVVSPQWKNSGKGKKSTVALLEEFYAELSDKQVRELYEFFKYDFELFGYSVKEFYRNSSEKPSTSTPTTKPVTPLKPHSPE</sequence>
<dbReference type="VEuPathDB" id="VectorBase:LLONM1_002949"/>
<evidence type="ECO:0000256" key="5">
    <source>
        <dbReference type="ARBA" id="ARBA00022989"/>
    </source>
</evidence>
<dbReference type="PANTHER" id="PTHR12137:SF63">
    <property type="entry name" value="CARBOHYDRATE SULFOTRANSFERASE"/>
    <property type="match status" value="1"/>
</dbReference>
<evidence type="ECO:0000256" key="1">
    <source>
        <dbReference type="ARBA" id="ARBA00004323"/>
    </source>
</evidence>
<dbReference type="Pfam" id="PF03567">
    <property type="entry name" value="Sulfotransfer_2"/>
    <property type="match status" value="1"/>
</dbReference>
<organism evidence="11 12">
    <name type="scientific">Lutzomyia longipalpis</name>
    <name type="common">Sand fly</name>
    <dbReference type="NCBI Taxonomy" id="7200"/>
    <lineage>
        <taxon>Eukaryota</taxon>
        <taxon>Metazoa</taxon>
        <taxon>Ecdysozoa</taxon>
        <taxon>Arthropoda</taxon>
        <taxon>Hexapoda</taxon>
        <taxon>Insecta</taxon>
        <taxon>Pterygota</taxon>
        <taxon>Neoptera</taxon>
        <taxon>Endopterygota</taxon>
        <taxon>Diptera</taxon>
        <taxon>Nematocera</taxon>
        <taxon>Psychodoidea</taxon>
        <taxon>Psychodidae</taxon>
        <taxon>Lutzomyia</taxon>
        <taxon>Lutzomyia</taxon>
    </lineage>
</organism>
<feature type="compositionally biased region" description="Low complexity" evidence="10">
    <location>
        <begin position="279"/>
        <end position="300"/>
    </location>
</feature>
<proteinExistence type="inferred from homology"/>
<keyword evidence="5" id="KW-1133">Transmembrane helix</keyword>
<evidence type="ECO:0000256" key="4">
    <source>
        <dbReference type="ARBA" id="ARBA00022692"/>
    </source>
</evidence>
<dbReference type="SUPFAM" id="SSF52540">
    <property type="entry name" value="P-loop containing nucleoside triphosphate hydrolases"/>
    <property type="match status" value="1"/>
</dbReference>
<comment type="subcellular location">
    <subcellularLocation>
        <location evidence="1 9">Golgi apparatus membrane</location>
        <topology evidence="1 9">Single-pass type II membrane protein</topology>
    </subcellularLocation>
</comment>
<keyword evidence="8 9" id="KW-0325">Glycoprotein</keyword>
<evidence type="ECO:0000256" key="7">
    <source>
        <dbReference type="ARBA" id="ARBA00023136"/>
    </source>
</evidence>
<evidence type="ECO:0000256" key="9">
    <source>
        <dbReference type="RuleBase" id="RU364020"/>
    </source>
</evidence>
<dbReference type="GO" id="GO:0008146">
    <property type="term" value="F:sulfotransferase activity"/>
    <property type="evidence" value="ECO:0007669"/>
    <property type="project" value="InterPro"/>
</dbReference>
<keyword evidence="9" id="KW-0119">Carbohydrate metabolism</keyword>
<evidence type="ECO:0000256" key="3">
    <source>
        <dbReference type="ARBA" id="ARBA00022679"/>
    </source>
</evidence>
<dbReference type="Proteomes" id="UP000092461">
    <property type="component" value="Unassembled WGS sequence"/>
</dbReference>
<name>A0A1B0CY71_LUTLO</name>
<evidence type="ECO:0000256" key="2">
    <source>
        <dbReference type="ARBA" id="ARBA00006339"/>
    </source>
</evidence>
<accession>A0A1B0CY71</accession>
<dbReference type="InterPro" id="IPR005331">
    <property type="entry name" value="Sulfotransferase"/>
</dbReference>
<dbReference type="PANTHER" id="PTHR12137">
    <property type="entry name" value="CARBOHYDRATE SULFOTRANSFERASE"/>
    <property type="match status" value="1"/>
</dbReference>
<keyword evidence="3 9" id="KW-0808">Transferase</keyword>
<keyword evidence="4" id="KW-0812">Transmembrane</keyword>
<dbReference type="AlphaFoldDB" id="A0A1B0CY71"/>
<keyword evidence="9" id="KW-0735">Signal-anchor</keyword>
<dbReference type="EMBL" id="AJWK01035509">
    <property type="status" value="NOT_ANNOTATED_CDS"/>
    <property type="molecule type" value="Genomic_DNA"/>
</dbReference>
<evidence type="ECO:0000313" key="12">
    <source>
        <dbReference type="Proteomes" id="UP000092461"/>
    </source>
</evidence>
<comment type="similarity">
    <text evidence="2 9">Belongs to the sulfotransferase 2 family.</text>
</comment>
<reference evidence="11" key="1">
    <citation type="submission" date="2020-05" db="UniProtKB">
        <authorList>
            <consortium name="EnsemblMetazoa"/>
        </authorList>
    </citation>
    <scope>IDENTIFICATION</scope>
    <source>
        <strain evidence="11">Jacobina</strain>
    </source>
</reference>
<dbReference type="EC" id="2.8.2.-" evidence="9"/>
<keyword evidence="7" id="KW-0472">Membrane</keyword>
<evidence type="ECO:0000313" key="11">
    <source>
        <dbReference type="EnsemblMetazoa" id="LLOJ010070-PA"/>
    </source>
</evidence>
<dbReference type="InterPro" id="IPR018011">
    <property type="entry name" value="Carb_sulfotrans_8-10"/>
</dbReference>
<keyword evidence="12" id="KW-1185">Reference proteome</keyword>
<feature type="region of interest" description="Disordered" evidence="10">
    <location>
        <begin position="277"/>
        <end position="300"/>
    </location>
</feature>
<dbReference type="InterPro" id="IPR027417">
    <property type="entry name" value="P-loop_NTPase"/>
</dbReference>